<name>A0A4U0QY00_9RHOB</name>
<feature type="chain" id="PRO_5020415327" description="PepSY domain-containing protein" evidence="2">
    <location>
        <begin position="25"/>
        <end position="124"/>
    </location>
</feature>
<feature type="region of interest" description="Disordered" evidence="1">
    <location>
        <begin position="20"/>
        <end position="42"/>
    </location>
</feature>
<comment type="caution">
    <text evidence="3">The sequence shown here is derived from an EMBL/GenBank/DDBJ whole genome shotgun (WGS) entry which is preliminary data.</text>
</comment>
<protein>
    <recommendedName>
        <fullName evidence="5">PepSY domain-containing protein</fullName>
    </recommendedName>
</protein>
<evidence type="ECO:0000256" key="1">
    <source>
        <dbReference type="SAM" id="MobiDB-lite"/>
    </source>
</evidence>
<proteinExistence type="predicted"/>
<dbReference type="OrthoDB" id="7870353at2"/>
<keyword evidence="4" id="KW-1185">Reference proteome</keyword>
<dbReference type="AlphaFoldDB" id="A0A4U0QY00"/>
<dbReference type="Proteomes" id="UP000306223">
    <property type="component" value="Unassembled WGS sequence"/>
</dbReference>
<reference evidence="3 4" key="1">
    <citation type="submission" date="2019-04" db="EMBL/GenBank/DDBJ databases">
        <authorList>
            <person name="Li J."/>
        </authorList>
    </citation>
    <scope>NUCLEOTIDE SEQUENCE [LARGE SCALE GENOMIC DNA]</scope>
    <source>
        <strain evidence="3 4">CCTCC AB2016182</strain>
    </source>
</reference>
<evidence type="ECO:0000256" key="2">
    <source>
        <dbReference type="SAM" id="SignalP"/>
    </source>
</evidence>
<evidence type="ECO:0000313" key="3">
    <source>
        <dbReference type="EMBL" id="TJZ86996.1"/>
    </source>
</evidence>
<sequence length="124" mass="13666">MRAPNPLILALALMAPLAAVPQPAPDQPAPDQPAADPWATSFQPQPFHLMAEAVTDRYAGRLVAAETRPPHPAERAMGVELVYEFRLLTPTRSILNIRLDARTGRFLEVAGRGQLEARRRPAER</sequence>
<organism evidence="3 4">
    <name type="scientific">Paracoccus hibiscisoli</name>
    <dbReference type="NCBI Taxonomy" id="2023261"/>
    <lineage>
        <taxon>Bacteria</taxon>
        <taxon>Pseudomonadati</taxon>
        <taxon>Pseudomonadota</taxon>
        <taxon>Alphaproteobacteria</taxon>
        <taxon>Rhodobacterales</taxon>
        <taxon>Paracoccaceae</taxon>
        <taxon>Paracoccus</taxon>
    </lineage>
</organism>
<evidence type="ECO:0008006" key="5">
    <source>
        <dbReference type="Google" id="ProtNLM"/>
    </source>
</evidence>
<accession>A0A4U0QY00</accession>
<evidence type="ECO:0000313" key="4">
    <source>
        <dbReference type="Proteomes" id="UP000306223"/>
    </source>
</evidence>
<gene>
    <name evidence="3" type="ORF">FA740_01700</name>
</gene>
<dbReference type="EMBL" id="SUNH01000004">
    <property type="protein sequence ID" value="TJZ86996.1"/>
    <property type="molecule type" value="Genomic_DNA"/>
</dbReference>
<keyword evidence="2" id="KW-0732">Signal</keyword>
<feature type="signal peptide" evidence="2">
    <location>
        <begin position="1"/>
        <end position="24"/>
    </location>
</feature>
<feature type="compositionally biased region" description="Pro residues" evidence="1">
    <location>
        <begin position="22"/>
        <end position="31"/>
    </location>
</feature>